<keyword evidence="1" id="KW-1133">Transmembrane helix</keyword>
<evidence type="ECO:0000256" key="1">
    <source>
        <dbReference type="SAM" id="Phobius"/>
    </source>
</evidence>
<organism evidence="2 3">
    <name type="scientific">Gulo gulo</name>
    <name type="common">Wolverine</name>
    <name type="synonym">Gluton</name>
    <dbReference type="NCBI Taxonomy" id="48420"/>
    <lineage>
        <taxon>Eukaryota</taxon>
        <taxon>Metazoa</taxon>
        <taxon>Chordata</taxon>
        <taxon>Craniata</taxon>
        <taxon>Vertebrata</taxon>
        <taxon>Euteleostomi</taxon>
        <taxon>Mammalia</taxon>
        <taxon>Eutheria</taxon>
        <taxon>Laurasiatheria</taxon>
        <taxon>Carnivora</taxon>
        <taxon>Caniformia</taxon>
        <taxon>Musteloidea</taxon>
        <taxon>Mustelidae</taxon>
        <taxon>Guloninae</taxon>
        <taxon>Gulo</taxon>
    </lineage>
</organism>
<accession>A0A9X9LV84</accession>
<feature type="transmembrane region" description="Helical" evidence="1">
    <location>
        <begin position="34"/>
        <end position="60"/>
    </location>
</feature>
<feature type="transmembrane region" description="Helical" evidence="1">
    <location>
        <begin position="98"/>
        <end position="118"/>
    </location>
</feature>
<keyword evidence="1" id="KW-0812">Transmembrane</keyword>
<feature type="non-terminal residue" evidence="2">
    <location>
        <position position="228"/>
    </location>
</feature>
<dbReference type="Proteomes" id="UP000269945">
    <property type="component" value="Unassembled WGS sequence"/>
</dbReference>
<sequence>RLLRSGRCRLLRGGEFRLLGGGGFRLLGGNGCGLLGGVVGVGSLVVVGTGDLVVVSALGVDLTGALDVGTKSLAGVFSALRVSLVETVFSFVPLEVSFFVKEISLVSAIVSSLGFEGVSLDGTELGGRLGLGFIGLPVVILGDVVTLLLWVVGVSGVGVSLMSPLSSPLPTSFTTGGSGVGFFLGVFSFLLSVTRKKYTHLLFLSSFLFNSDLKIPSLSTSCVSQANC</sequence>
<keyword evidence="1" id="KW-0472">Membrane</keyword>
<evidence type="ECO:0000313" key="3">
    <source>
        <dbReference type="Proteomes" id="UP000269945"/>
    </source>
</evidence>
<dbReference type="AlphaFoldDB" id="A0A9X9LV84"/>
<gene>
    <name evidence="2" type="ORF">BN2614_LOCUS7</name>
</gene>
<reference evidence="2 3" key="1">
    <citation type="submission" date="2018-10" db="EMBL/GenBank/DDBJ databases">
        <authorList>
            <person name="Ekblom R."/>
            <person name="Jareborg N."/>
        </authorList>
    </citation>
    <scope>NUCLEOTIDE SEQUENCE [LARGE SCALE GENOMIC DNA]</scope>
    <source>
        <tissue evidence="2">Muscle</tissue>
    </source>
</reference>
<feature type="transmembrane region" description="Helical" evidence="1">
    <location>
        <begin position="173"/>
        <end position="193"/>
    </location>
</feature>
<keyword evidence="3" id="KW-1185">Reference proteome</keyword>
<name>A0A9X9LV84_GULGU</name>
<protein>
    <submittedName>
        <fullName evidence="2">Uncharacterized protein</fullName>
    </submittedName>
</protein>
<comment type="caution">
    <text evidence="2">The sequence shown here is derived from an EMBL/GenBank/DDBJ whole genome shotgun (WGS) entry which is preliminary data.</text>
</comment>
<dbReference type="EMBL" id="CYRY02020158">
    <property type="protein sequence ID" value="VCW96954.1"/>
    <property type="molecule type" value="Genomic_DNA"/>
</dbReference>
<feature type="transmembrane region" description="Helical" evidence="1">
    <location>
        <begin position="130"/>
        <end position="153"/>
    </location>
</feature>
<proteinExistence type="predicted"/>
<feature type="non-terminal residue" evidence="2">
    <location>
        <position position="1"/>
    </location>
</feature>
<evidence type="ECO:0000313" key="2">
    <source>
        <dbReference type="EMBL" id="VCW96954.1"/>
    </source>
</evidence>